<proteinExistence type="inferred from homology"/>
<evidence type="ECO:0000256" key="3">
    <source>
        <dbReference type="ARBA" id="ARBA00022777"/>
    </source>
</evidence>
<dbReference type="EMBL" id="SOFM01000010">
    <property type="protein sequence ID" value="TFC06412.1"/>
    <property type="molecule type" value="Genomic_DNA"/>
</dbReference>
<organism evidence="6 7">
    <name type="scientific">Cryobacterium mannosilyticum</name>
    <dbReference type="NCBI Taxonomy" id="1259190"/>
    <lineage>
        <taxon>Bacteria</taxon>
        <taxon>Bacillati</taxon>
        <taxon>Actinomycetota</taxon>
        <taxon>Actinomycetes</taxon>
        <taxon>Micrococcales</taxon>
        <taxon>Microbacteriaceae</taxon>
        <taxon>Cryobacterium</taxon>
    </lineage>
</organism>
<gene>
    <name evidence="6" type="ORF">E3O32_04875</name>
</gene>
<evidence type="ECO:0000256" key="1">
    <source>
        <dbReference type="ARBA" id="ARBA00010164"/>
    </source>
</evidence>
<evidence type="ECO:0000259" key="4">
    <source>
        <dbReference type="Pfam" id="PF07804"/>
    </source>
</evidence>
<dbReference type="Pfam" id="PF13657">
    <property type="entry name" value="Couple_hipA"/>
    <property type="match status" value="1"/>
</dbReference>
<comment type="caution">
    <text evidence="6">The sequence shown here is derived from an EMBL/GenBank/DDBJ whole genome shotgun (WGS) entry which is preliminary data.</text>
</comment>
<accession>A0A4R8WBM3</accession>
<dbReference type="GO" id="GO:0005829">
    <property type="term" value="C:cytosol"/>
    <property type="evidence" value="ECO:0007669"/>
    <property type="project" value="TreeGrafter"/>
</dbReference>
<dbReference type="AlphaFoldDB" id="A0A4R8WBM3"/>
<dbReference type="Proteomes" id="UP000297643">
    <property type="component" value="Unassembled WGS sequence"/>
</dbReference>
<dbReference type="InterPro" id="IPR052028">
    <property type="entry name" value="HipA_Ser/Thr_kinase"/>
</dbReference>
<dbReference type="PANTHER" id="PTHR37419:SF1">
    <property type="entry name" value="SERINE_THREONINE-PROTEIN KINASE TOXIN HIPA"/>
    <property type="match status" value="1"/>
</dbReference>
<keyword evidence="2" id="KW-0808">Transferase</keyword>
<dbReference type="PANTHER" id="PTHR37419">
    <property type="entry name" value="SERINE/THREONINE-PROTEIN KINASE TOXIN HIPA"/>
    <property type="match status" value="1"/>
</dbReference>
<dbReference type="InterPro" id="IPR012893">
    <property type="entry name" value="HipA-like_C"/>
</dbReference>
<name>A0A4R8WBM3_9MICO</name>
<evidence type="ECO:0000256" key="2">
    <source>
        <dbReference type="ARBA" id="ARBA00022679"/>
    </source>
</evidence>
<dbReference type="Pfam" id="PF07804">
    <property type="entry name" value="HipA_C"/>
    <property type="match status" value="1"/>
</dbReference>
<keyword evidence="3" id="KW-0418">Kinase</keyword>
<evidence type="ECO:0000313" key="6">
    <source>
        <dbReference type="EMBL" id="TFC06412.1"/>
    </source>
</evidence>
<feature type="domain" description="HipA N-terminal subdomain 1" evidence="5">
    <location>
        <begin position="10"/>
        <end position="107"/>
    </location>
</feature>
<dbReference type="GO" id="GO:0004674">
    <property type="term" value="F:protein serine/threonine kinase activity"/>
    <property type="evidence" value="ECO:0007669"/>
    <property type="project" value="TreeGrafter"/>
</dbReference>
<evidence type="ECO:0000259" key="5">
    <source>
        <dbReference type="Pfam" id="PF13657"/>
    </source>
</evidence>
<keyword evidence="7" id="KW-1185">Reference proteome</keyword>
<dbReference type="Gene3D" id="1.10.1070.20">
    <property type="match status" value="1"/>
</dbReference>
<sequence>MSPMSDRDLPVTLYGIHIGELARTGGGGTLFRWSDDAEERWGFNSPVLSRSLRVGFSNVARTESFFGALLPEGQNLVNLAREVKVASNDLLGILEKVGADLAGALRVGSAHEATESENLTGDEVDALLANASGFLVGGGGSALPGFQRKLTLTRGADGTWLRGNGTIPSTHILKPVVEDYRTAVENENYTLGLAREVGLLGFDSWVEKIGRHTVLVIERYDRERDGSSIARIHQEDGAQALGLSWGGDAKFERDDSRSSLRSLAELLDTQRTVFAPYRPDAEMLLRYTTFNVAAGNTDAHAKNFSFLHDANGGTRLAPLYDVTPLALRYDVDRTMAMKVNGVHCQPDITVDDLVAEAEEWGLPESSSRAIVEELLERLVEATRQLDADASIRSHTPGYIRGQAQNLAAGKPAGIISSEPLMMQKSHP</sequence>
<reference evidence="6 7" key="1">
    <citation type="submission" date="2019-03" db="EMBL/GenBank/DDBJ databases">
        <title>Genomics of glacier-inhabiting Cryobacterium strains.</title>
        <authorList>
            <person name="Liu Q."/>
            <person name="Xin Y.-H."/>
        </authorList>
    </citation>
    <scope>NUCLEOTIDE SEQUENCE [LARGE SCALE GENOMIC DNA]</scope>
    <source>
        <strain evidence="6 7">RHLT2-21</strain>
    </source>
</reference>
<dbReference type="InterPro" id="IPR017508">
    <property type="entry name" value="HipA_N1"/>
</dbReference>
<dbReference type="NCBIfam" id="TIGR03071">
    <property type="entry name" value="couple_hipA"/>
    <property type="match status" value="1"/>
</dbReference>
<protein>
    <submittedName>
        <fullName evidence="6">Type II toxin-antitoxin system HipA family toxin</fullName>
    </submittedName>
</protein>
<comment type="similarity">
    <text evidence="1">Belongs to the HipA Ser/Thr kinase family.</text>
</comment>
<evidence type="ECO:0000313" key="7">
    <source>
        <dbReference type="Proteomes" id="UP000297643"/>
    </source>
</evidence>
<feature type="domain" description="HipA-like C-terminal" evidence="4">
    <location>
        <begin position="142"/>
        <end position="380"/>
    </location>
</feature>